<sequence length="228" mass="25980">MNATENLVVALLFLLFLSAVVFQIISHNPTISKYLSDSITSKDDFLSRSLPSSPTSPASPATKESFLEMADSGTSSCASTNDSFRPTRLSSPSGNHEIRLQIWAETERRHREDEFDKEAEEKLKMSEHGQSSPKMPLMSSPRLPLRYSPTASPTFNQFVDYKSMKLLLIPVLPLVFWHSEQDYTIFYHPPVIKLIPPMVKTIKAKPQKNGEEVGDIWAWYHELKRYFV</sequence>
<feature type="chain" id="PRO_5003101794" evidence="2">
    <location>
        <begin position="23"/>
        <end position="228"/>
    </location>
</feature>
<keyword evidence="2" id="KW-0732">Signal</keyword>
<gene>
    <name evidence="3" type="ORF">ARALYDRAFT_675637</name>
</gene>
<evidence type="ECO:0000256" key="2">
    <source>
        <dbReference type="SAM" id="SignalP"/>
    </source>
</evidence>
<proteinExistence type="predicted"/>
<accession>D7KYR4</accession>
<dbReference type="Gramene" id="Al_scaffold_0002_787">
    <property type="protein sequence ID" value="Al_scaffold_0002_787"/>
    <property type="gene ID" value="Al_scaffold_0002_787"/>
</dbReference>
<evidence type="ECO:0000313" key="4">
    <source>
        <dbReference type="Proteomes" id="UP000008694"/>
    </source>
</evidence>
<dbReference type="AlphaFoldDB" id="D7KYR4"/>
<dbReference type="Proteomes" id="UP000008694">
    <property type="component" value="Unassembled WGS sequence"/>
</dbReference>
<reference evidence="4" key="1">
    <citation type="journal article" date="2011" name="Nat. Genet.">
        <title>The Arabidopsis lyrata genome sequence and the basis of rapid genome size change.</title>
        <authorList>
            <person name="Hu T.T."/>
            <person name="Pattyn P."/>
            <person name="Bakker E.G."/>
            <person name="Cao J."/>
            <person name="Cheng J.-F."/>
            <person name="Clark R.M."/>
            <person name="Fahlgren N."/>
            <person name="Fawcett J.A."/>
            <person name="Grimwood J."/>
            <person name="Gundlach H."/>
            <person name="Haberer G."/>
            <person name="Hollister J.D."/>
            <person name="Ossowski S."/>
            <person name="Ottilar R.P."/>
            <person name="Salamov A.A."/>
            <person name="Schneeberger K."/>
            <person name="Spannagl M."/>
            <person name="Wang X."/>
            <person name="Yang L."/>
            <person name="Nasrallah M.E."/>
            <person name="Bergelson J."/>
            <person name="Carrington J.C."/>
            <person name="Gaut B.S."/>
            <person name="Schmutz J."/>
            <person name="Mayer K.F.X."/>
            <person name="Van de Peer Y."/>
            <person name="Grigoriev I.V."/>
            <person name="Nordborg M."/>
            <person name="Weigel D."/>
            <person name="Guo Y.-L."/>
        </authorList>
    </citation>
    <scope>NUCLEOTIDE SEQUENCE [LARGE SCALE GENOMIC DNA]</scope>
    <source>
        <strain evidence="4">cv. MN47</strain>
    </source>
</reference>
<evidence type="ECO:0000313" key="3">
    <source>
        <dbReference type="EMBL" id="EFH63018.1"/>
    </source>
</evidence>
<keyword evidence="4" id="KW-1185">Reference proteome</keyword>
<name>D7KYR4_ARALL</name>
<feature type="region of interest" description="Disordered" evidence="1">
    <location>
        <begin position="69"/>
        <end position="92"/>
    </location>
</feature>
<protein>
    <submittedName>
        <fullName evidence="3">Predicted protein</fullName>
    </submittedName>
</protein>
<dbReference type="HOGENOM" id="CLU_1221161_0_0_1"/>
<dbReference type="EMBL" id="GL348714">
    <property type="protein sequence ID" value="EFH63018.1"/>
    <property type="molecule type" value="Genomic_DNA"/>
</dbReference>
<feature type="signal peptide" evidence="2">
    <location>
        <begin position="1"/>
        <end position="22"/>
    </location>
</feature>
<feature type="compositionally biased region" description="Polar residues" evidence="1">
    <location>
        <begin position="72"/>
        <end position="92"/>
    </location>
</feature>
<organism evidence="4">
    <name type="scientific">Arabidopsis lyrata subsp. lyrata</name>
    <name type="common">Lyre-leaved rock-cress</name>
    <dbReference type="NCBI Taxonomy" id="81972"/>
    <lineage>
        <taxon>Eukaryota</taxon>
        <taxon>Viridiplantae</taxon>
        <taxon>Streptophyta</taxon>
        <taxon>Embryophyta</taxon>
        <taxon>Tracheophyta</taxon>
        <taxon>Spermatophyta</taxon>
        <taxon>Magnoliopsida</taxon>
        <taxon>eudicotyledons</taxon>
        <taxon>Gunneridae</taxon>
        <taxon>Pentapetalae</taxon>
        <taxon>rosids</taxon>
        <taxon>malvids</taxon>
        <taxon>Brassicales</taxon>
        <taxon>Brassicaceae</taxon>
        <taxon>Camelineae</taxon>
        <taxon>Arabidopsis</taxon>
    </lineage>
</organism>
<evidence type="ECO:0000256" key="1">
    <source>
        <dbReference type="SAM" id="MobiDB-lite"/>
    </source>
</evidence>